<evidence type="ECO:0000313" key="3">
    <source>
        <dbReference type="Proteomes" id="UP001279734"/>
    </source>
</evidence>
<dbReference type="Proteomes" id="UP001279734">
    <property type="component" value="Unassembled WGS sequence"/>
</dbReference>
<comment type="caution">
    <text evidence="2">The sequence shown here is derived from an EMBL/GenBank/DDBJ whole genome shotgun (WGS) entry which is preliminary data.</text>
</comment>
<dbReference type="AlphaFoldDB" id="A0AAD3PA03"/>
<evidence type="ECO:0000313" key="2">
    <source>
        <dbReference type="EMBL" id="GMH00909.1"/>
    </source>
</evidence>
<gene>
    <name evidence="2" type="ORF">Nepgr_002748</name>
</gene>
<proteinExistence type="predicted"/>
<dbReference type="EMBL" id="BSYO01000002">
    <property type="protein sequence ID" value="GMH00909.1"/>
    <property type="molecule type" value="Genomic_DNA"/>
</dbReference>
<organism evidence="2 3">
    <name type="scientific">Nepenthes gracilis</name>
    <name type="common">Slender pitcher plant</name>
    <dbReference type="NCBI Taxonomy" id="150966"/>
    <lineage>
        <taxon>Eukaryota</taxon>
        <taxon>Viridiplantae</taxon>
        <taxon>Streptophyta</taxon>
        <taxon>Embryophyta</taxon>
        <taxon>Tracheophyta</taxon>
        <taxon>Spermatophyta</taxon>
        <taxon>Magnoliopsida</taxon>
        <taxon>eudicotyledons</taxon>
        <taxon>Gunneridae</taxon>
        <taxon>Pentapetalae</taxon>
        <taxon>Caryophyllales</taxon>
        <taxon>Nepenthaceae</taxon>
        <taxon>Nepenthes</taxon>
    </lineage>
</organism>
<sequence>MSLSEAKLIEQDGYEENGGSKIGRKSLPKGANVIPPKRKLVKKMMFELIVRFIASLFHGGGSGTAALPPPKTDISRNGIIRKETAEKMKIHPFRDDPGAITTGLNI</sequence>
<keyword evidence="3" id="KW-1185">Reference proteome</keyword>
<feature type="region of interest" description="Disordered" evidence="1">
    <location>
        <begin position="1"/>
        <end position="30"/>
    </location>
</feature>
<name>A0AAD3PA03_NEPGR</name>
<protein>
    <submittedName>
        <fullName evidence="2">Uncharacterized protein</fullName>
    </submittedName>
</protein>
<evidence type="ECO:0000256" key="1">
    <source>
        <dbReference type="SAM" id="MobiDB-lite"/>
    </source>
</evidence>
<accession>A0AAD3PA03</accession>
<reference evidence="2" key="1">
    <citation type="submission" date="2023-05" db="EMBL/GenBank/DDBJ databases">
        <title>Nepenthes gracilis genome sequencing.</title>
        <authorList>
            <person name="Fukushima K."/>
        </authorList>
    </citation>
    <scope>NUCLEOTIDE SEQUENCE</scope>
    <source>
        <strain evidence="2">SING2019-196</strain>
    </source>
</reference>